<evidence type="ECO:0000313" key="3">
    <source>
        <dbReference type="Proteomes" id="UP000033924"/>
    </source>
</evidence>
<gene>
    <name evidence="1" type="ORF">AV903_03285</name>
    <name evidence="2" type="ORF">SY86_23775</name>
</gene>
<evidence type="ECO:0000313" key="4">
    <source>
        <dbReference type="Proteomes" id="UP000264980"/>
    </source>
</evidence>
<accession>A0A0M2K4S2</accession>
<sequence length="94" mass="10715">METVNYRKESACIIHFLKKLLSNELRSNKLWQTIVSQTIAQGYSGLAMPWKQNRSHSCKPNMVIATLPRNVALKKDVIFQPAALSTPFIINPHH</sequence>
<dbReference type="PATRIC" id="fig|65700.7.peg.5894"/>
<name>A0A0M2K4S2_9GAMM</name>
<reference evidence="2 3" key="1">
    <citation type="submission" date="2015-01" db="EMBL/GenBank/DDBJ databases">
        <title>Erwinia tracheiphila.</title>
        <authorList>
            <person name="Shapiro L.R."/>
        </authorList>
    </citation>
    <scope>NUCLEOTIDE SEQUENCE [LARGE SCALE GENOMIC DNA]</scope>
    <source>
        <strain evidence="2 3">BuffGH</strain>
    </source>
</reference>
<protein>
    <submittedName>
        <fullName evidence="2">Uncharacterized protein</fullName>
    </submittedName>
</protein>
<dbReference type="EMBL" id="JXNU01000004">
    <property type="protein sequence ID" value="KKF34395.1"/>
    <property type="molecule type" value="Genomic_DNA"/>
</dbReference>
<evidence type="ECO:0000313" key="1">
    <source>
        <dbReference type="EMBL" id="AXF75348.1"/>
    </source>
</evidence>
<organism evidence="2 3">
    <name type="scientific">Erwinia tracheiphila</name>
    <dbReference type="NCBI Taxonomy" id="65700"/>
    <lineage>
        <taxon>Bacteria</taxon>
        <taxon>Pseudomonadati</taxon>
        <taxon>Pseudomonadota</taxon>
        <taxon>Gammaproteobacteria</taxon>
        <taxon>Enterobacterales</taxon>
        <taxon>Erwiniaceae</taxon>
        <taxon>Erwinia</taxon>
    </lineage>
</organism>
<keyword evidence="3" id="KW-1185">Reference proteome</keyword>
<evidence type="ECO:0000313" key="2">
    <source>
        <dbReference type="EMBL" id="KKF34395.1"/>
    </source>
</evidence>
<dbReference type="Proteomes" id="UP000033924">
    <property type="component" value="Unassembled WGS sequence"/>
</dbReference>
<reference evidence="1 4" key="2">
    <citation type="submission" date="2016-01" db="EMBL/GenBank/DDBJ databases">
        <authorList>
            <person name="Oliw E.H."/>
        </authorList>
    </citation>
    <scope>NUCLEOTIDE SEQUENCE [LARGE SCALE GENOMIC DNA]</scope>
    <source>
        <strain evidence="1 4">MDcuke</strain>
    </source>
</reference>
<dbReference type="RefSeq" id="WP_016193096.1">
    <property type="nucleotide sequence ID" value="NZ_CP013970.1"/>
</dbReference>
<dbReference type="EMBL" id="CP013970">
    <property type="protein sequence ID" value="AXF75348.1"/>
    <property type="molecule type" value="Genomic_DNA"/>
</dbReference>
<dbReference type="Proteomes" id="UP000264980">
    <property type="component" value="Chromosome"/>
</dbReference>
<proteinExistence type="predicted"/>
<dbReference type="AlphaFoldDB" id="A0A0M2K4S2"/>